<gene>
    <name evidence="1" type="ORF">BDN72DRAFT_500078</name>
</gene>
<protein>
    <submittedName>
        <fullName evidence="1">Uncharacterized protein</fullName>
    </submittedName>
</protein>
<name>A0ACD3AYV5_9AGAR</name>
<dbReference type="EMBL" id="ML208306">
    <property type="protein sequence ID" value="TFK70869.1"/>
    <property type="molecule type" value="Genomic_DNA"/>
</dbReference>
<dbReference type="Proteomes" id="UP000308600">
    <property type="component" value="Unassembled WGS sequence"/>
</dbReference>
<organism evidence="1 2">
    <name type="scientific">Pluteus cervinus</name>
    <dbReference type="NCBI Taxonomy" id="181527"/>
    <lineage>
        <taxon>Eukaryota</taxon>
        <taxon>Fungi</taxon>
        <taxon>Dikarya</taxon>
        <taxon>Basidiomycota</taxon>
        <taxon>Agaricomycotina</taxon>
        <taxon>Agaricomycetes</taxon>
        <taxon>Agaricomycetidae</taxon>
        <taxon>Agaricales</taxon>
        <taxon>Pluteineae</taxon>
        <taxon>Pluteaceae</taxon>
        <taxon>Pluteus</taxon>
    </lineage>
</organism>
<evidence type="ECO:0000313" key="1">
    <source>
        <dbReference type="EMBL" id="TFK70869.1"/>
    </source>
</evidence>
<keyword evidence="2" id="KW-1185">Reference proteome</keyword>
<accession>A0ACD3AYV5</accession>
<reference evidence="1 2" key="1">
    <citation type="journal article" date="2019" name="Nat. Ecol. Evol.">
        <title>Megaphylogeny resolves global patterns of mushroom evolution.</title>
        <authorList>
            <person name="Varga T."/>
            <person name="Krizsan K."/>
            <person name="Foldi C."/>
            <person name="Dima B."/>
            <person name="Sanchez-Garcia M."/>
            <person name="Sanchez-Ramirez S."/>
            <person name="Szollosi G.J."/>
            <person name="Szarkandi J.G."/>
            <person name="Papp V."/>
            <person name="Albert L."/>
            <person name="Andreopoulos W."/>
            <person name="Angelini C."/>
            <person name="Antonin V."/>
            <person name="Barry K.W."/>
            <person name="Bougher N.L."/>
            <person name="Buchanan P."/>
            <person name="Buyck B."/>
            <person name="Bense V."/>
            <person name="Catcheside P."/>
            <person name="Chovatia M."/>
            <person name="Cooper J."/>
            <person name="Damon W."/>
            <person name="Desjardin D."/>
            <person name="Finy P."/>
            <person name="Geml J."/>
            <person name="Haridas S."/>
            <person name="Hughes K."/>
            <person name="Justo A."/>
            <person name="Karasinski D."/>
            <person name="Kautmanova I."/>
            <person name="Kiss B."/>
            <person name="Kocsube S."/>
            <person name="Kotiranta H."/>
            <person name="LaButti K.M."/>
            <person name="Lechner B.E."/>
            <person name="Liimatainen K."/>
            <person name="Lipzen A."/>
            <person name="Lukacs Z."/>
            <person name="Mihaltcheva S."/>
            <person name="Morgado L.N."/>
            <person name="Niskanen T."/>
            <person name="Noordeloos M.E."/>
            <person name="Ohm R.A."/>
            <person name="Ortiz-Santana B."/>
            <person name="Ovrebo C."/>
            <person name="Racz N."/>
            <person name="Riley R."/>
            <person name="Savchenko A."/>
            <person name="Shiryaev A."/>
            <person name="Soop K."/>
            <person name="Spirin V."/>
            <person name="Szebenyi C."/>
            <person name="Tomsovsky M."/>
            <person name="Tulloss R.E."/>
            <person name="Uehling J."/>
            <person name="Grigoriev I.V."/>
            <person name="Vagvolgyi C."/>
            <person name="Papp T."/>
            <person name="Martin F.M."/>
            <person name="Miettinen O."/>
            <person name="Hibbett D.S."/>
            <person name="Nagy L.G."/>
        </authorList>
    </citation>
    <scope>NUCLEOTIDE SEQUENCE [LARGE SCALE GENOMIC DNA]</scope>
    <source>
        <strain evidence="1 2">NL-1719</strain>
    </source>
</reference>
<proteinExistence type="predicted"/>
<sequence length="191" mass="21577">MGQALIYSTTSPSLRTRSKNRIIDIEVVHKTILTDHGHEYGLNNARHVRLNLPELCPSVCLNLSVLLAYQSNSNHFATQPTQIPGVRAVPCPRAPNHASKSLTRQCKTPVRRRCWEPSKQMHRRIRVSGALLCARSCQRLRGYIRSPFQNHVSSTVGTKYASNYAKLRIESRDSSSNTNPDIPRFKSRSES</sequence>
<evidence type="ECO:0000313" key="2">
    <source>
        <dbReference type="Proteomes" id="UP000308600"/>
    </source>
</evidence>